<keyword evidence="9 10" id="KW-0472">Membrane</keyword>
<dbReference type="GO" id="GO:0006605">
    <property type="term" value="P:protein targeting"/>
    <property type="evidence" value="ECO:0007669"/>
    <property type="project" value="InterPro"/>
</dbReference>
<organism evidence="12">
    <name type="scientific">Perkinsus marinus (strain ATCC 50983 / TXsc)</name>
    <dbReference type="NCBI Taxonomy" id="423536"/>
    <lineage>
        <taxon>Eukaryota</taxon>
        <taxon>Sar</taxon>
        <taxon>Alveolata</taxon>
        <taxon>Perkinsozoa</taxon>
        <taxon>Perkinsea</taxon>
        <taxon>Perkinsida</taxon>
        <taxon>Perkinsidae</taxon>
        <taxon>Perkinsus</taxon>
    </lineage>
</organism>
<dbReference type="RefSeq" id="XP_002782234.1">
    <property type="nucleotide sequence ID" value="XM_002782188.1"/>
</dbReference>
<dbReference type="FunCoup" id="C5KNB5">
    <property type="interactions" value="452"/>
</dbReference>
<evidence type="ECO:0000313" key="11">
    <source>
        <dbReference type="EMBL" id="EER14029.1"/>
    </source>
</evidence>
<protein>
    <submittedName>
        <fullName evidence="11">Sec61-gamma subunit of protein translocation complex, putative</fullName>
    </submittedName>
</protein>
<evidence type="ECO:0000256" key="6">
    <source>
        <dbReference type="ARBA" id="ARBA00022927"/>
    </source>
</evidence>
<dbReference type="PANTHER" id="PTHR12309">
    <property type="entry name" value="SEC61 GAMMA SUBUNIT"/>
    <property type="match status" value="1"/>
</dbReference>
<dbReference type="NCBIfam" id="TIGR00327">
    <property type="entry name" value="secE_euk_arch"/>
    <property type="match status" value="1"/>
</dbReference>
<accession>C5KNB5</accession>
<evidence type="ECO:0000256" key="3">
    <source>
        <dbReference type="ARBA" id="ARBA00022448"/>
    </source>
</evidence>
<sequence>MAPTPEFVKNKSNPVGYVQSSVRDFAAESRRLIQKCKKPDGKELQRMMYACGVGFFIMGFLGYTIDLVFIPINNLIMSS</sequence>
<dbReference type="GO" id="GO:0006886">
    <property type="term" value="P:intracellular protein transport"/>
    <property type="evidence" value="ECO:0007669"/>
    <property type="project" value="InterPro"/>
</dbReference>
<keyword evidence="4 10" id="KW-0812">Transmembrane</keyword>
<keyword evidence="8" id="KW-0811">Translocation</keyword>
<dbReference type="EMBL" id="GG674592">
    <property type="protein sequence ID" value="EER14029.1"/>
    <property type="molecule type" value="Genomic_DNA"/>
</dbReference>
<name>C5KNB5_PERM5</name>
<dbReference type="SUPFAM" id="SSF103456">
    <property type="entry name" value="Preprotein translocase SecE subunit"/>
    <property type="match status" value="1"/>
</dbReference>
<keyword evidence="12" id="KW-1185">Reference proteome</keyword>
<dbReference type="OMA" id="NNIIAAW"/>
<evidence type="ECO:0000256" key="1">
    <source>
        <dbReference type="ARBA" id="ARBA00004389"/>
    </source>
</evidence>
<dbReference type="InterPro" id="IPR008158">
    <property type="entry name" value="Translocase_Sec61-g"/>
</dbReference>
<reference evidence="11 12" key="1">
    <citation type="submission" date="2008-07" db="EMBL/GenBank/DDBJ databases">
        <authorList>
            <person name="El-Sayed N."/>
            <person name="Caler E."/>
            <person name="Inman J."/>
            <person name="Amedeo P."/>
            <person name="Hass B."/>
            <person name="Wortman J."/>
        </authorList>
    </citation>
    <scope>NUCLEOTIDE SEQUENCE [LARGE SCALE GENOMIC DNA]</scope>
    <source>
        <strain evidence="12">ATCC 50983 / TXsc</strain>
    </source>
</reference>
<dbReference type="InParanoid" id="C5KNB5"/>
<proteinExistence type="inferred from homology"/>
<evidence type="ECO:0000256" key="5">
    <source>
        <dbReference type="ARBA" id="ARBA00022824"/>
    </source>
</evidence>
<dbReference type="Proteomes" id="UP000007800">
    <property type="component" value="Unassembled WGS sequence"/>
</dbReference>
<evidence type="ECO:0000313" key="12">
    <source>
        <dbReference type="Proteomes" id="UP000007800"/>
    </source>
</evidence>
<evidence type="ECO:0000256" key="7">
    <source>
        <dbReference type="ARBA" id="ARBA00022989"/>
    </source>
</evidence>
<feature type="transmembrane region" description="Helical" evidence="10">
    <location>
        <begin position="47"/>
        <end position="72"/>
    </location>
</feature>
<keyword evidence="7 10" id="KW-1133">Transmembrane helix</keyword>
<evidence type="ECO:0000256" key="8">
    <source>
        <dbReference type="ARBA" id="ARBA00023010"/>
    </source>
</evidence>
<dbReference type="Pfam" id="PF00584">
    <property type="entry name" value="SecE"/>
    <property type="match status" value="1"/>
</dbReference>
<comment type="similarity">
    <text evidence="2">Belongs to the SecE/SEC61-gamma family.</text>
</comment>
<keyword evidence="5" id="KW-0256">Endoplasmic reticulum</keyword>
<dbReference type="InterPro" id="IPR001901">
    <property type="entry name" value="Translocase_SecE/Sec61-g"/>
</dbReference>
<dbReference type="Gene3D" id="1.20.5.820">
    <property type="entry name" value="Preprotein translocase SecE subunit"/>
    <property type="match status" value="1"/>
</dbReference>
<dbReference type="GO" id="GO:0005789">
    <property type="term" value="C:endoplasmic reticulum membrane"/>
    <property type="evidence" value="ECO:0007669"/>
    <property type="project" value="UniProtKB-SubCell"/>
</dbReference>
<evidence type="ECO:0000256" key="4">
    <source>
        <dbReference type="ARBA" id="ARBA00022692"/>
    </source>
</evidence>
<evidence type="ECO:0000256" key="2">
    <source>
        <dbReference type="ARBA" id="ARBA00008274"/>
    </source>
</evidence>
<dbReference type="InterPro" id="IPR023391">
    <property type="entry name" value="Prot_translocase_SecE_dom_sf"/>
</dbReference>
<keyword evidence="6" id="KW-0653">Protein transport</keyword>
<dbReference type="GeneID" id="9059821"/>
<comment type="subcellular location">
    <subcellularLocation>
        <location evidence="1">Endoplasmic reticulum membrane</location>
        <topology evidence="1">Single-pass membrane protein</topology>
    </subcellularLocation>
</comment>
<gene>
    <name evidence="11" type="ORF">Pmar_PMAR017231</name>
</gene>
<evidence type="ECO:0000256" key="10">
    <source>
        <dbReference type="SAM" id="Phobius"/>
    </source>
</evidence>
<dbReference type="OrthoDB" id="2401875at2759"/>
<dbReference type="HAMAP" id="MF_00422">
    <property type="entry name" value="SecE"/>
    <property type="match status" value="1"/>
</dbReference>
<dbReference type="AlphaFoldDB" id="C5KNB5"/>
<evidence type="ECO:0000256" key="9">
    <source>
        <dbReference type="ARBA" id="ARBA00023136"/>
    </source>
</evidence>
<dbReference type="GO" id="GO:0008320">
    <property type="term" value="F:protein transmembrane transporter activity"/>
    <property type="evidence" value="ECO:0007669"/>
    <property type="project" value="InterPro"/>
</dbReference>
<keyword evidence="3" id="KW-0813">Transport</keyword>